<evidence type="ECO:0000313" key="1">
    <source>
        <dbReference type="EMBL" id="OCT49592.1"/>
    </source>
</evidence>
<dbReference type="EMBL" id="LGRB01000010">
    <property type="protein sequence ID" value="OCT49592.1"/>
    <property type="molecule type" value="Genomic_DNA"/>
</dbReference>
<accession>A0A1C1CMC2</accession>
<evidence type="ECO:0000313" key="2">
    <source>
        <dbReference type="Proteomes" id="UP000094526"/>
    </source>
</evidence>
<sequence length="71" mass="8049">MEQKSSDDGPRFVHVYRRHPINHQQIQTAEHAERAIQAMEVIDLTEQPFARVVSVGAGDADRDVPQVQMPN</sequence>
<reference evidence="2" key="1">
    <citation type="submission" date="2015-07" db="EMBL/GenBank/DDBJ databases">
        <authorList>
            <person name="Teixeira M.M."/>
            <person name="Souza R.C."/>
            <person name="Almeida L.G."/>
            <person name="Vicente V.A."/>
            <person name="de Hoog S."/>
            <person name="Bocca A.L."/>
            <person name="de Almeida S.R."/>
            <person name="Vasconcelos A.T."/>
            <person name="Felipe M.S."/>
        </authorList>
    </citation>
    <scope>NUCLEOTIDE SEQUENCE [LARGE SCALE GENOMIC DNA]</scope>
    <source>
        <strain evidence="2">KSF</strain>
    </source>
</reference>
<keyword evidence="2" id="KW-1185">Reference proteome</keyword>
<dbReference type="Proteomes" id="UP000094526">
    <property type="component" value="Unassembled WGS sequence"/>
</dbReference>
<gene>
    <name evidence="1" type="ORF">CLCR_07852</name>
</gene>
<dbReference type="AlphaFoldDB" id="A0A1C1CMC2"/>
<organism evidence="1 2">
    <name type="scientific">Cladophialophora carrionii</name>
    <dbReference type="NCBI Taxonomy" id="86049"/>
    <lineage>
        <taxon>Eukaryota</taxon>
        <taxon>Fungi</taxon>
        <taxon>Dikarya</taxon>
        <taxon>Ascomycota</taxon>
        <taxon>Pezizomycotina</taxon>
        <taxon>Eurotiomycetes</taxon>
        <taxon>Chaetothyriomycetidae</taxon>
        <taxon>Chaetothyriales</taxon>
        <taxon>Herpotrichiellaceae</taxon>
        <taxon>Cladophialophora</taxon>
    </lineage>
</organism>
<name>A0A1C1CMC2_9EURO</name>
<comment type="caution">
    <text evidence="1">The sequence shown here is derived from an EMBL/GenBank/DDBJ whole genome shotgun (WGS) entry which is preliminary data.</text>
</comment>
<dbReference type="VEuPathDB" id="FungiDB:CLCR_07852"/>
<proteinExistence type="predicted"/>
<protein>
    <submittedName>
        <fullName evidence="1">Uncharacterized protein</fullName>
    </submittedName>
</protein>